<dbReference type="GeneID" id="64216913"/>
<organism evidence="1 2">
    <name type="scientific">Paenibacillus larvae subsp. larvae</name>
    <dbReference type="NCBI Taxonomy" id="147375"/>
    <lineage>
        <taxon>Bacteria</taxon>
        <taxon>Bacillati</taxon>
        <taxon>Bacillota</taxon>
        <taxon>Bacilli</taxon>
        <taxon>Bacillales</taxon>
        <taxon>Paenibacillaceae</taxon>
        <taxon>Paenibacillus</taxon>
    </lineage>
</organism>
<evidence type="ECO:0000313" key="1">
    <source>
        <dbReference type="EMBL" id="AVF24291.1"/>
    </source>
</evidence>
<name>A0A2L1TUD0_9BACL</name>
<dbReference type="EMBL" id="CP019655">
    <property type="protein sequence ID" value="AVF24291.1"/>
    <property type="molecule type" value="Genomic_DNA"/>
</dbReference>
<dbReference type="RefSeq" id="WP_077996400.1">
    <property type="nucleotide sequence ID" value="NZ_CP019655.1"/>
</dbReference>
<proteinExistence type="predicted"/>
<evidence type="ECO:0000313" key="2">
    <source>
        <dbReference type="Proteomes" id="UP000239833"/>
    </source>
</evidence>
<accession>A0A2L1TUD0</accession>
<dbReference type="Proteomes" id="UP000239833">
    <property type="component" value="Chromosome"/>
</dbReference>
<gene>
    <name evidence="1" type="ORF">ERICIII_00025</name>
</gene>
<reference evidence="2" key="1">
    <citation type="submission" date="2017-02" db="EMBL/GenBank/DDBJ databases">
        <title>Delineation of Paenibacillus larvae strains originating from foulbrood outbreaks.</title>
        <authorList>
            <person name="Beims H."/>
            <person name="Bunk B."/>
            <person name="Sproeer C."/>
            <person name="Mohr K.I."/>
            <person name="Pradella S."/>
            <person name="Guenther G."/>
            <person name="Rohde M."/>
            <person name="von der Ohe W."/>
            <person name="Steinert M."/>
        </authorList>
    </citation>
    <scope>NUCLEOTIDE SEQUENCE [LARGE SCALE GENOMIC DNA]</scope>
    <source>
        <strain evidence="2">Eric_III</strain>
    </source>
</reference>
<sequence>MTEKSSITRRWKNRFLQILLRCKQLLLPNRENKSERLSLTSVHVMESIPKEKDPGYSCQAILLKGLQEHTPHFCRLTIEENIVIVETLDYEYKIHAGQIISVHMNRIDGIVIGQARKIVHSKDLMKILYKESGQKKELLCAAEDERRTSNNLLRFAQNLNVFLGRYTS</sequence>
<dbReference type="AlphaFoldDB" id="A0A2L1TUD0"/>
<protein>
    <submittedName>
        <fullName evidence="1">Uncharacterized protein</fullName>
    </submittedName>
</protein>